<keyword evidence="6" id="KW-0092">Biotin</keyword>
<proteinExistence type="predicted"/>
<evidence type="ECO:0000313" key="12">
    <source>
        <dbReference type="Proteomes" id="UP000824998"/>
    </source>
</evidence>
<dbReference type="SMART" id="SM00797">
    <property type="entry name" value="AHS2"/>
    <property type="match status" value="1"/>
</dbReference>
<evidence type="ECO:0000256" key="3">
    <source>
        <dbReference type="ARBA" id="ARBA00022741"/>
    </source>
</evidence>
<dbReference type="SUPFAM" id="SSF50891">
    <property type="entry name" value="Cyclophilin-like"/>
    <property type="match status" value="2"/>
</dbReference>
<evidence type="ECO:0000256" key="4">
    <source>
        <dbReference type="ARBA" id="ARBA00022801"/>
    </source>
</evidence>
<accession>A0A9P8C663</accession>
<comment type="cofactor">
    <cofactor evidence="1">
        <name>biotin</name>
        <dbReference type="ChEBI" id="CHEBI:57586"/>
    </cofactor>
</comment>
<evidence type="ECO:0000256" key="7">
    <source>
        <dbReference type="PROSITE-ProRule" id="PRU00409"/>
    </source>
</evidence>
<dbReference type="Gene3D" id="2.40.100.10">
    <property type="entry name" value="Cyclophilin-like"/>
    <property type="match status" value="2"/>
</dbReference>
<feature type="domain" description="Biotin carboxylation" evidence="10">
    <location>
        <begin position="597"/>
        <end position="1043"/>
    </location>
</feature>
<dbReference type="Gene3D" id="3.90.1300.10">
    <property type="entry name" value="Amidase signature (AS) domain"/>
    <property type="match status" value="1"/>
</dbReference>
<dbReference type="NCBIfam" id="TIGR02713">
    <property type="entry name" value="allophanate_hyd"/>
    <property type="match status" value="1"/>
</dbReference>
<dbReference type="SUPFAM" id="SSF51246">
    <property type="entry name" value="Rudiment single hybrid motif"/>
    <property type="match status" value="1"/>
</dbReference>
<dbReference type="Pfam" id="PF00364">
    <property type="entry name" value="Biotin_lipoyl"/>
    <property type="match status" value="1"/>
</dbReference>
<dbReference type="CDD" id="cd06850">
    <property type="entry name" value="biotinyl_domain"/>
    <property type="match status" value="1"/>
</dbReference>
<dbReference type="InterPro" id="IPR016185">
    <property type="entry name" value="PreATP-grasp_dom_sf"/>
</dbReference>
<sequence length="1788" mass="194948">MTYPVTIADWKRSQGSEDPLSRLLALLESLDPADPAWISVASASHIRNQWLTILSLKEGGHDLPLFGVPFAAKDNIDEDATVIQILRRAGAVVVGKTNLDAFATGLVGTRSPYGAVPSAFDSRYVSGGSSSGSASVVARGLIPFALGTDTAGSGRVPAGLNNIVGLKPTHGAISARGIVPACRSLDCVSILALTIEDAREVFDVATSYDSKDSYSRLKILQPQFTAKIPRIAICDNPPWFGQNIQSQAYLQSLRQAEKLEWSLEPASFSLLFALADFLYEGPWVAERFLAIKSFITKPNVVIDPVVRAIIELATNFSAIDQFEYEYMKVDLIRAIEAQFDGYDAILVPTTPIFPTLEEVHKEPFLENSRLGTYTNFVNFMDWSALSIPAGFRSDGLPFGVTLISTRWQEEKLLQLGTQWLCTAERRLGATQSSSREREHPRRCEVQRSPLVVVGAHLSGLPLNFQLTEAGATLRCVAKTSPSYRLYDLLVGNNNIKKPGLKRVFENQEKGQSIEIEIWNISNKGLGDVLASVPPPLAIGSVEIADGTWMKGFVCEAWGLQNALDISSFGGWRSYIKSLSTTRESVLTDDTNMNSKPLFESVLVANRGEIAVRIISTLKKLGIKSIAVYSQEDSKSQHVRVADVSFLLPGDTVASTYLSTEAIIGIAKASGTKAVIPGYGFLSESAEFAKDCEANGLVWIGPTPAQMRRLGLKHLARELAEECGVPLLPGTGLIADIETAVIEAGIIGYPVILKSSAGGGGIGLQQCADVGVLRDAFQSTRNLGESFFNDSSVFLEKFVEDARHIEVQIIGNGEGLVKHAGERDCSLQRRKQKVIEEGPAVFICEKARKEMRRAAIKLTSSVYYRGVGTVEFIYDLKDESFYFLEVNTRLQVEHPVTEAVTGLDLVEVMLRIAGNDSSSLFSTSTEYFPAHRVAIEARIYGESPLQAFRPSPGQLLHVSFPEDVRVDTWVAPGSVLSSSYDPLLAKLIVSGYDRAEAVRRLATALDTTQISGIETNLGYLREIVRSRHFQEGTYTTTSLDSFRFQLPVFEVVDPGPSTTIQDFPGRQGLWHVGIPPSGPMDDYAFRIANRILGNEVGAAALEFTHAGPTLMFHHDAHVAVVAHLATLQVDDIAVSSSCSISLRAGQTLQVGVIQQGCRGYLAVKGGINNPQVYGSYSTFALGKTGGHCGRPLEAGDMVPFEEKSNTAPQKALGSPTPILPAYPKSWIVRVMPGPHAFPEFFSKASFTEFFSKPWKVHYNSNRVGVRLTGRKPTWARDNGGAAGLHPSNIHDSPYSIGSISFTGDEAVILTCDGPSLGGFVAFATVISAEMWKIGQMKPGDDISLWPVTVGEALLLSQGITKSINEASPLPGCNFNGDIVDPLLGDVGSQDMKIVCRQAGDRALLLEFGNDDFDIRTSFRIYNIITAHEKDPIKGVVELSPGVRSLHVAYEPSIPQDKMVATLRATLTTLTSDAPLSIPSRTFSLPIVFEHSACLAAVERYSQTIRSEAPWLPDNIDFLRRINGLNTKEDVNNTILSTTYLVAGLGDVFFGSPCAVPLDPRHRLFGMKYNPSRSSTPEGTVGVGGQYLCIYGIDSPGGYQIVGRTVPIWNRWATKGHPWMFNLFDQIKFYPVSEQVLETARDGDKVEDLITVEDGFFDLHAYESWLDTHKADIAGVMQKRWRTLNESDAVAQALKPPPSSDPIAKEVDVIQSLQNSETGITLRAGVAGRCWKSDVKVDDIVEKGRVLFWVEAMKMEIKILAPVKAVCKAVLVNDGDVLTSESPMAQFEPL</sequence>
<evidence type="ECO:0000259" key="10">
    <source>
        <dbReference type="PROSITE" id="PS50979"/>
    </source>
</evidence>
<dbReference type="InterPro" id="IPR005481">
    <property type="entry name" value="BC-like_N"/>
</dbReference>
<dbReference type="InterPro" id="IPR000089">
    <property type="entry name" value="Biotin_lipoyl"/>
</dbReference>
<evidence type="ECO:0000256" key="6">
    <source>
        <dbReference type="ARBA" id="ARBA00023267"/>
    </source>
</evidence>
<evidence type="ECO:0000313" key="11">
    <source>
        <dbReference type="EMBL" id="KAG9234945.1"/>
    </source>
</evidence>
<dbReference type="SUPFAM" id="SSF75304">
    <property type="entry name" value="Amidase signature (AS) enzymes"/>
    <property type="match status" value="1"/>
</dbReference>
<comment type="caution">
    <text evidence="11">The sequence shown here is derived from an EMBL/GenBank/DDBJ whole genome shotgun (WGS) entry which is preliminary data.</text>
</comment>
<dbReference type="InterPro" id="IPR014085">
    <property type="entry name" value="Allophanate_hydrolase"/>
</dbReference>
<dbReference type="Pfam" id="PF02626">
    <property type="entry name" value="CT_A_B"/>
    <property type="match status" value="1"/>
</dbReference>
<dbReference type="Gene3D" id="3.30.1360.40">
    <property type="match status" value="1"/>
</dbReference>
<dbReference type="InterPro" id="IPR003833">
    <property type="entry name" value="CT_C_D"/>
</dbReference>
<gene>
    <name evidence="11" type="ORF">BJ875DRAFT_483690</name>
</gene>
<dbReference type="GO" id="GO:0004847">
    <property type="term" value="F:urea carboxylase activity"/>
    <property type="evidence" value="ECO:0007669"/>
    <property type="project" value="TreeGrafter"/>
</dbReference>
<dbReference type="InterPro" id="IPR029000">
    <property type="entry name" value="Cyclophilin-like_dom_sf"/>
</dbReference>
<dbReference type="Gene3D" id="3.10.490.10">
    <property type="entry name" value="Gamma-glutamyl cyclotransferase-like"/>
    <property type="match status" value="1"/>
</dbReference>
<dbReference type="PROSITE" id="PS50975">
    <property type="entry name" value="ATP_GRASP"/>
    <property type="match status" value="1"/>
</dbReference>
<dbReference type="InterPro" id="IPR011764">
    <property type="entry name" value="Biotin_carboxylation_dom"/>
</dbReference>
<keyword evidence="4" id="KW-0378">Hydrolase</keyword>
<dbReference type="InterPro" id="IPR005479">
    <property type="entry name" value="CPAse_ATP-bd"/>
</dbReference>
<dbReference type="InterPro" id="IPR011054">
    <property type="entry name" value="Rudment_hybrid_motif"/>
</dbReference>
<dbReference type="Proteomes" id="UP000824998">
    <property type="component" value="Unassembled WGS sequence"/>
</dbReference>
<protein>
    <submittedName>
        <fullName evidence="11">Urea carboxylase</fullName>
    </submittedName>
</protein>
<dbReference type="SMART" id="SM00878">
    <property type="entry name" value="Biotin_carb_C"/>
    <property type="match status" value="1"/>
</dbReference>
<keyword evidence="2" id="KW-0436">Ligase</keyword>
<evidence type="ECO:0000256" key="1">
    <source>
        <dbReference type="ARBA" id="ARBA00001953"/>
    </source>
</evidence>
<dbReference type="PROSITE" id="PS00867">
    <property type="entry name" value="CPSASE_2"/>
    <property type="match status" value="1"/>
</dbReference>
<dbReference type="Gene3D" id="1.20.58.1700">
    <property type="match status" value="1"/>
</dbReference>
<dbReference type="SMART" id="SM00796">
    <property type="entry name" value="AHS1"/>
    <property type="match status" value="1"/>
</dbReference>
<keyword evidence="5 7" id="KW-0067">ATP-binding</keyword>
<dbReference type="InterPro" id="IPR023631">
    <property type="entry name" value="Amidase_dom"/>
</dbReference>
<dbReference type="Pfam" id="PF02786">
    <property type="entry name" value="CPSase_L_D2"/>
    <property type="match status" value="1"/>
</dbReference>
<dbReference type="PROSITE" id="PS00866">
    <property type="entry name" value="CPSASE_1"/>
    <property type="match status" value="1"/>
</dbReference>
<dbReference type="InterPro" id="IPR011761">
    <property type="entry name" value="ATP-grasp"/>
</dbReference>
<dbReference type="InterPro" id="IPR001882">
    <property type="entry name" value="Biotin_BS"/>
</dbReference>
<evidence type="ECO:0000259" key="8">
    <source>
        <dbReference type="PROSITE" id="PS50968"/>
    </source>
</evidence>
<dbReference type="OrthoDB" id="196847at2759"/>
<dbReference type="GO" id="GO:0046872">
    <property type="term" value="F:metal ion binding"/>
    <property type="evidence" value="ECO:0007669"/>
    <property type="project" value="InterPro"/>
</dbReference>
<dbReference type="SUPFAM" id="SSF52440">
    <property type="entry name" value="PreATP-grasp domain"/>
    <property type="match status" value="1"/>
</dbReference>
<evidence type="ECO:0000259" key="9">
    <source>
        <dbReference type="PROSITE" id="PS50975"/>
    </source>
</evidence>
<dbReference type="GO" id="GO:0016787">
    <property type="term" value="F:hydrolase activity"/>
    <property type="evidence" value="ECO:0007669"/>
    <property type="project" value="UniProtKB-KW"/>
</dbReference>
<dbReference type="PROSITE" id="PS00188">
    <property type="entry name" value="BIOTIN"/>
    <property type="match status" value="1"/>
</dbReference>
<dbReference type="SUPFAM" id="SSF56059">
    <property type="entry name" value="Glutathione synthetase ATP-binding domain-like"/>
    <property type="match status" value="1"/>
</dbReference>
<dbReference type="InterPro" id="IPR050856">
    <property type="entry name" value="Biotin_carboxylase_complex"/>
</dbReference>
<dbReference type="InterPro" id="IPR011053">
    <property type="entry name" value="Single_hybrid_motif"/>
</dbReference>
<dbReference type="InterPro" id="IPR036928">
    <property type="entry name" value="AS_sf"/>
</dbReference>
<evidence type="ECO:0000256" key="2">
    <source>
        <dbReference type="ARBA" id="ARBA00022598"/>
    </source>
</evidence>
<dbReference type="Gene3D" id="3.30.470.20">
    <property type="entry name" value="ATP-grasp fold, B domain"/>
    <property type="match status" value="1"/>
</dbReference>
<dbReference type="NCBIfam" id="TIGR00724">
    <property type="entry name" value="urea_amlyse_rel"/>
    <property type="match status" value="1"/>
</dbReference>
<dbReference type="SUPFAM" id="SSF160467">
    <property type="entry name" value="PH0987 N-terminal domain-like"/>
    <property type="match status" value="1"/>
</dbReference>
<dbReference type="PROSITE" id="PS50979">
    <property type="entry name" value="BC"/>
    <property type="match status" value="1"/>
</dbReference>
<dbReference type="NCBIfam" id="TIGR02712">
    <property type="entry name" value="urea_carbox"/>
    <property type="match status" value="1"/>
</dbReference>
<reference evidence="11" key="1">
    <citation type="journal article" date="2021" name="IMA Fungus">
        <title>Genomic characterization of three marine fungi, including Emericellopsis atlantica sp. nov. with signatures of a generalist lifestyle and marine biomass degradation.</title>
        <authorList>
            <person name="Hagestad O.C."/>
            <person name="Hou L."/>
            <person name="Andersen J.H."/>
            <person name="Hansen E.H."/>
            <person name="Altermark B."/>
            <person name="Li C."/>
            <person name="Kuhnert E."/>
            <person name="Cox R.J."/>
            <person name="Crous P.W."/>
            <person name="Spatafora J.W."/>
            <person name="Lail K."/>
            <person name="Amirebrahimi M."/>
            <person name="Lipzen A."/>
            <person name="Pangilinan J."/>
            <person name="Andreopoulos W."/>
            <person name="Hayes R.D."/>
            <person name="Ng V."/>
            <person name="Grigoriev I.V."/>
            <person name="Jackson S.A."/>
            <person name="Sutton T.D.S."/>
            <person name="Dobson A.D.W."/>
            <person name="Rama T."/>
        </authorList>
    </citation>
    <scope>NUCLEOTIDE SEQUENCE</scope>
    <source>
        <strain evidence="11">TRa018bII</strain>
    </source>
</reference>
<dbReference type="InterPro" id="IPR053844">
    <property type="entry name" value="AH_C"/>
</dbReference>
<evidence type="ECO:0000256" key="5">
    <source>
        <dbReference type="ARBA" id="ARBA00022840"/>
    </source>
</evidence>
<dbReference type="GO" id="GO:0005524">
    <property type="term" value="F:ATP binding"/>
    <property type="evidence" value="ECO:0007669"/>
    <property type="project" value="UniProtKB-UniRule"/>
</dbReference>
<dbReference type="NCBIfam" id="NF006043">
    <property type="entry name" value="PRK08186.1"/>
    <property type="match status" value="1"/>
</dbReference>
<dbReference type="PROSITE" id="PS50968">
    <property type="entry name" value="BIOTINYL_LIPOYL"/>
    <property type="match status" value="1"/>
</dbReference>
<dbReference type="InterPro" id="IPR005482">
    <property type="entry name" value="Biotin_COase_C"/>
</dbReference>
<dbReference type="EMBL" id="MU251446">
    <property type="protein sequence ID" value="KAG9234945.1"/>
    <property type="molecule type" value="Genomic_DNA"/>
</dbReference>
<dbReference type="InterPro" id="IPR003778">
    <property type="entry name" value="CT_A_B"/>
</dbReference>
<organism evidence="11 12">
    <name type="scientific">Amylocarpus encephaloides</name>
    <dbReference type="NCBI Taxonomy" id="45428"/>
    <lineage>
        <taxon>Eukaryota</taxon>
        <taxon>Fungi</taxon>
        <taxon>Dikarya</taxon>
        <taxon>Ascomycota</taxon>
        <taxon>Pezizomycotina</taxon>
        <taxon>Leotiomycetes</taxon>
        <taxon>Helotiales</taxon>
        <taxon>Helotiales incertae sedis</taxon>
        <taxon>Amylocarpus</taxon>
    </lineage>
</organism>
<keyword evidence="12" id="KW-1185">Reference proteome</keyword>
<feature type="domain" description="Lipoyl-binding" evidence="8">
    <location>
        <begin position="1708"/>
        <end position="1786"/>
    </location>
</feature>
<dbReference type="PANTHER" id="PTHR18866">
    <property type="entry name" value="CARBOXYLASE:PYRUVATE/ACETYL-COA/PROPIONYL-COA CARBOXYLASE"/>
    <property type="match status" value="1"/>
</dbReference>
<dbReference type="InterPro" id="IPR014084">
    <property type="entry name" value="Urea_COase"/>
</dbReference>
<dbReference type="Gene3D" id="2.40.50.100">
    <property type="match status" value="1"/>
</dbReference>
<name>A0A9P8C663_9HELO</name>
<dbReference type="Pfam" id="PF02682">
    <property type="entry name" value="CT_C_D"/>
    <property type="match status" value="1"/>
</dbReference>
<keyword evidence="3 7" id="KW-0547">Nucleotide-binding</keyword>
<dbReference type="Pfam" id="PF01425">
    <property type="entry name" value="Amidase"/>
    <property type="match status" value="1"/>
</dbReference>
<dbReference type="Pfam" id="PF02785">
    <property type="entry name" value="Biotin_carb_C"/>
    <property type="match status" value="1"/>
</dbReference>
<dbReference type="Pfam" id="PF00289">
    <property type="entry name" value="Biotin_carb_N"/>
    <property type="match status" value="1"/>
</dbReference>
<dbReference type="PANTHER" id="PTHR18866:SF128">
    <property type="entry name" value="UREA AMIDOLYASE"/>
    <property type="match status" value="1"/>
</dbReference>
<dbReference type="SUPFAM" id="SSF51230">
    <property type="entry name" value="Single hybrid motif"/>
    <property type="match status" value="1"/>
</dbReference>
<feature type="domain" description="ATP-grasp" evidence="9">
    <location>
        <begin position="716"/>
        <end position="913"/>
    </location>
</feature>
<dbReference type="Pfam" id="PF21986">
    <property type="entry name" value="AH_C"/>
    <property type="match status" value="1"/>
</dbReference>